<feature type="transmembrane region" description="Helical" evidence="7">
    <location>
        <begin position="297"/>
        <end position="316"/>
    </location>
</feature>
<dbReference type="Pfam" id="PF00999">
    <property type="entry name" value="Na_H_Exchanger"/>
    <property type="match status" value="1"/>
</dbReference>
<organism evidence="9 10">
    <name type="scientific">Geodermatophilus siccatus</name>
    <dbReference type="NCBI Taxonomy" id="1137991"/>
    <lineage>
        <taxon>Bacteria</taxon>
        <taxon>Bacillati</taxon>
        <taxon>Actinomycetota</taxon>
        <taxon>Actinomycetes</taxon>
        <taxon>Geodermatophilales</taxon>
        <taxon>Geodermatophilaceae</taxon>
        <taxon>Geodermatophilus</taxon>
    </lineage>
</organism>
<feature type="transmembrane region" description="Helical" evidence="7">
    <location>
        <begin position="180"/>
        <end position="199"/>
    </location>
</feature>
<evidence type="ECO:0000256" key="7">
    <source>
        <dbReference type="SAM" id="Phobius"/>
    </source>
</evidence>
<dbReference type="PANTHER" id="PTHR42751:SF4">
    <property type="entry name" value="K(+)_H(+) ANTIPORTER SUBUNIT KHTU"/>
    <property type="match status" value="1"/>
</dbReference>
<dbReference type="STRING" id="1137991.SAMN05660642_01881"/>
<sequence>MHHVAEALLALGGAFLVCGLVARAGVPIGLPTIPLFMLAGVLLGPHTPGFVLVGEPADLELVARLGLVFLLFYLGLEFSLAQLTSGGRRLAAAAGVYLCLNIGGGLALGFALGWGTSEAFVIAGIVGISSSAIVTKLLVETRRLGNPETRVILGIIVIEDLFLALYLALLQPVLGGASGLAEAAAGIGIAFAFLLVLSVVARHGTRWVSALMRTRDEEIVVVLALGLAITTAGAGEHLGVSDAIGAFMIGLILAATPTARRLRQLTHPLRDGFGAIFFFHFGLTIDVGDVLAVLPQILAAAGTTVVLAVVAGVVAARLHGLGRLGAANIGLTVLTRGEFSLVLASLALAAGLDPRLGSFAAGYVLVLAVLGPIAVYSSPRLARGIPRRLVPGGSEPAGRSNGVPLDLDVGTSSLHELGTDLLQVRVLPGSRLHGVYMSELRLPDGATPGLLSRDGATSAVAPHTRLRTGDVLLVFTQPAQRHDTERRILAVHRSGKLAHWLGDTGT</sequence>
<dbReference type="GO" id="GO:0006813">
    <property type="term" value="P:potassium ion transport"/>
    <property type="evidence" value="ECO:0007669"/>
    <property type="project" value="InterPro"/>
</dbReference>
<comment type="similarity">
    <text evidence="2">Belongs to the monovalent cation:proton antiporter 2 (CPA2) transporter (TC 2.A.37) family.</text>
</comment>
<dbReference type="EMBL" id="FNHE01000004">
    <property type="protein sequence ID" value="SDM21338.1"/>
    <property type="molecule type" value="Genomic_DNA"/>
</dbReference>
<evidence type="ECO:0000256" key="2">
    <source>
        <dbReference type="ARBA" id="ARBA00005551"/>
    </source>
</evidence>
<dbReference type="Proteomes" id="UP000198680">
    <property type="component" value="Unassembled WGS sequence"/>
</dbReference>
<feature type="transmembrane region" description="Helical" evidence="7">
    <location>
        <begin position="243"/>
        <end position="260"/>
    </location>
</feature>
<dbReference type="PANTHER" id="PTHR42751">
    <property type="entry name" value="SODIUM/HYDROGEN EXCHANGER FAMILY/TRKA DOMAIN PROTEIN"/>
    <property type="match status" value="1"/>
</dbReference>
<dbReference type="GO" id="GO:0016020">
    <property type="term" value="C:membrane"/>
    <property type="evidence" value="ECO:0007669"/>
    <property type="project" value="UniProtKB-SubCell"/>
</dbReference>
<keyword evidence="4 7" id="KW-0812">Transmembrane</keyword>
<dbReference type="InterPro" id="IPR038770">
    <property type="entry name" value="Na+/solute_symporter_sf"/>
</dbReference>
<feature type="transmembrane region" description="Helical" evidence="7">
    <location>
        <begin position="120"/>
        <end position="139"/>
    </location>
</feature>
<dbReference type="InterPro" id="IPR006037">
    <property type="entry name" value="RCK_C"/>
</dbReference>
<feature type="transmembrane region" description="Helical" evidence="7">
    <location>
        <begin position="90"/>
        <end position="114"/>
    </location>
</feature>
<dbReference type="GO" id="GO:0015297">
    <property type="term" value="F:antiporter activity"/>
    <property type="evidence" value="ECO:0007669"/>
    <property type="project" value="InterPro"/>
</dbReference>
<feature type="transmembrane region" description="Helical" evidence="7">
    <location>
        <begin position="328"/>
        <end position="350"/>
    </location>
</feature>
<dbReference type="AlphaFoldDB" id="A0A1G9RDL0"/>
<gene>
    <name evidence="9" type="ORF">SAMN05660642_01881</name>
</gene>
<dbReference type="InterPro" id="IPR006153">
    <property type="entry name" value="Cation/H_exchanger_TM"/>
</dbReference>
<feature type="transmembrane region" description="Helical" evidence="7">
    <location>
        <begin position="61"/>
        <end position="78"/>
    </location>
</feature>
<feature type="domain" description="RCK C-terminal" evidence="8">
    <location>
        <begin position="409"/>
        <end position="490"/>
    </location>
</feature>
<name>A0A1G9RDL0_9ACTN</name>
<dbReference type="PROSITE" id="PS51202">
    <property type="entry name" value="RCK_C"/>
    <property type="match status" value="1"/>
</dbReference>
<evidence type="ECO:0000256" key="3">
    <source>
        <dbReference type="ARBA" id="ARBA00022448"/>
    </source>
</evidence>
<dbReference type="GO" id="GO:0008324">
    <property type="term" value="F:monoatomic cation transmembrane transporter activity"/>
    <property type="evidence" value="ECO:0007669"/>
    <property type="project" value="InterPro"/>
</dbReference>
<dbReference type="RefSeq" id="WP_091216842.1">
    <property type="nucleotide sequence ID" value="NZ_FNHE01000004.1"/>
</dbReference>
<dbReference type="OrthoDB" id="3294398at2"/>
<feature type="transmembrane region" description="Helical" evidence="7">
    <location>
        <begin position="272"/>
        <end position="291"/>
    </location>
</feature>
<dbReference type="Gene3D" id="1.20.1530.20">
    <property type="match status" value="1"/>
</dbReference>
<feature type="transmembrane region" description="Helical" evidence="7">
    <location>
        <begin position="151"/>
        <end position="174"/>
    </location>
</feature>
<evidence type="ECO:0000259" key="8">
    <source>
        <dbReference type="PROSITE" id="PS51202"/>
    </source>
</evidence>
<dbReference type="Pfam" id="PF02080">
    <property type="entry name" value="TrkA_C"/>
    <property type="match status" value="1"/>
</dbReference>
<feature type="transmembrane region" description="Helical" evidence="7">
    <location>
        <begin position="356"/>
        <end position="378"/>
    </location>
</feature>
<evidence type="ECO:0000313" key="10">
    <source>
        <dbReference type="Proteomes" id="UP000198680"/>
    </source>
</evidence>
<dbReference type="GO" id="GO:1902600">
    <property type="term" value="P:proton transmembrane transport"/>
    <property type="evidence" value="ECO:0007669"/>
    <property type="project" value="InterPro"/>
</dbReference>
<evidence type="ECO:0000256" key="4">
    <source>
        <dbReference type="ARBA" id="ARBA00022692"/>
    </source>
</evidence>
<proteinExistence type="inferred from homology"/>
<keyword evidence="10" id="KW-1185">Reference proteome</keyword>
<protein>
    <submittedName>
        <fullName evidence="9">Monovalent cation:H+ antiporter-2, CPA2 family</fullName>
    </submittedName>
</protein>
<reference evidence="10" key="1">
    <citation type="submission" date="2016-10" db="EMBL/GenBank/DDBJ databases">
        <authorList>
            <person name="Varghese N."/>
            <person name="Submissions S."/>
        </authorList>
    </citation>
    <scope>NUCLEOTIDE SEQUENCE [LARGE SCALE GENOMIC DNA]</scope>
    <source>
        <strain evidence="10">DSM 45419</strain>
    </source>
</reference>
<evidence type="ECO:0000256" key="1">
    <source>
        <dbReference type="ARBA" id="ARBA00004141"/>
    </source>
</evidence>
<accession>A0A1G9RDL0</accession>
<comment type="subcellular location">
    <subcellularLocation>
        <location evidence="1">Membrane</location>
        <topology evidence="1">Multi-pass membrane protein</topology>
    </subcellularLocation>
</comment>
<feature type="transmembrane region" description="Helical" evidence="7">
    <location>
        <begin position="219"/>
        <end position="237"/>
    </location>
</feature>
<evidence type="ECO:0000313" key="9">
    <source>
        <dbReference type="EMBL" id="SDM21338.1"/>
    </source>
</evidence>
<evidence type="ECO:0000256" key="6">
    <source>
        <dbReference type="ARBA" id="ARBA00023136"/>
    </source>
</evidence>
<keyword evidence="6 7" id="KW-0472">Membrane</keyword>
<evidence type="ECO:0000256" key="5">
    <source>
        <dbReference type="ARBA" id="ARBA00022989"/>
    </source>
</evidence>
<dbReference type="InterPro" id="IPR036721">
    <property type="entry name" value="RCK_C_sf"/>
</dbReference>
<dbReference type="Gene3D" id="3.30.70.1450">
    <property type="entry name" value="Regulator of K+ conductance, C-terminal domain"/>
    <property type="match status" value="1"/>
</dbReference>
<keyword evidence="5 7" id="KW-1133">Transmembrane helix</keyword>
<dbReference type="SUPFAM" id="SSF116726">
    <property type="entry name" value="TrkA C-terminal domain-like"/>
    <property type="match status" value="1"/>
</dbReference>
<keyword evidence="3" id="KW-0813">Transport</keyword>